<feature type="transmembrane region" description="Helical" evidence="1">
    <location>
        <begin position="161"/>
        <end position="182"/>
    </location>
</feature>
<sequence length="224" mass="26366">MDKLQLVFDWSEVWATLIPLLVLTFRKDQPSLLRPIIIYLWVALFLYLSGNIISDFKAYLPSWLQGNNFLYNVHSVVRFVCFSHFFFQLPQTSFRTIKRFIPVIFFLFVTINFSAFENFLDQNQLSGNLLTVEAFLLLIYCMLFYLSLLREEEDLTSSQEFWVVTGLSAYVVINFFVFLFYVPLLTQNVELAIQIWNVHNIAHIILCIFIAKALYEPIGSRLRV</sequence>
<dbReference type="EMBL" id="CP012643">
    <property type="protein sequence ID" value="ALI98695.1"/>
    <property type="molecule type" value="Genomic_DNA"/>
</dbReference>
<feature type="transmembrane region" description="Helical" evidence="1">
    <location>
        <begin position="128"/>
        <end position="149"/>
    </location>
</feature>
<feature type="transmembrane region" description="Helical" evidence="1">
    <location>
        <begin position="69"/>
        <end position="87"/>
    </location>
</feature>
<organism evidence="2 3">
    <name type="scientific">Rufibacter tibetensis</name>
    <dbReference type="NCBI Taxonomy" id="512763"/>
    <lineage>
        <taxon>Bacteria</taxon>
        <taxon>Pseudomonadati</taxon>
        <taxon>Bacteroidota</taxon>
        <taxon>Cytophagia</taxon>
        <taxon>Cytophagales</taxon>
        <taxon>Hymenobacteraceae</taxon>
        <taxon>Rufibacter</taxon>
    </lineage>
</organism>
<accession>A0A0P0C242</accession>
<gene>
    <name evidence="2" type="ORF">DC20_06580</name>
</gene>
<dbReference type="KEGG" id="rti:DC20_06580"/>
<keyword evidence="1" id="KW-0472">Membrane</keyword>
<dbReference type="OrthoDB" id="754439at2"/>
<feature type="transmembrane region" description="Helical" evidence="1">
    <location>
        <begin position="32"/>
        <end position="49"/>
    </location>
</feature>
<dbReference type="AlphaFoldDB" id="A0A0P0C242"/>
<keyword evidence="1" id="KW-1133">Transmembrane helix</keyword>
<feature type="transmembrane region" description="Helical" evidence="1">
    <location>
        <begin position="6"/>
        <end position="25"/>
    </location>
</feature>
<keyword evidence="3" id="KW-1185">Reference proteome</keyword>
<evidence type="ECO:0000313" key="3">
    <source>
        <dbReference type="Proteomes" id="UP000061382"/>
    </source>
</evidence>
<dbReference type="Proteomes" id="UP000061382">
    <property type="component" value="Chromosome"/>
</dbReference>
<dbReference type="PATRIC" id="fig|512763.3.peg.1455"/>
<feature type="transmembrane region" description="Helical" evidence="1">
    <location>
        <begin position="194"/>
        <end position="215"/>
    </location>
</feature>
<evidence type="ECO:0000256" key="1">
    <source>
        <dbReference type="SAM" id="Phobius"/>
    </source>
</evidence>
<name>A0A0P0C242_9BACT</name>
<keyword evidence="1" id="KW-0812">Transmembrane</keyword>
<feature type="transmembrane region" description="Helical" evidence="1">
    <location>
        <begin position="99"/>
        <end position="116"/>
    </location>
</feature>
<protein>
    <submittedName>
        <fullName evidence="2">Uncharacterized protein</fullName>
    </submittedName>
</protein>
<proteinExistence type="predicted"/>
<dbReference type="STRING" id="512763.DC20_06580"/>
<evidence type="ECO:0000313" key="2">
    <source>
        <dbReference type="EMBL" id="ALI98695.1"/>
    </source>
</evidence>
<reference evidence="2 3" key="1">
    <citation type="submission" date="2015-08" db="EMBL/GenBank/DDBJ databases">
        <title>Complete genome sequence of Rufibacter tibetensis strain 1351t, a radiation-resistant bacterium from tibet plateau.</title>
        <authorList>
            <person name="Dai J."/>
        </authorList>
    </citation>
    <scope>NUCLEOTIDE SEQUENCE [LARGE SCALE GENOMIC DNA]</scope>
    <source>
        <strain evidence="2 3">1351</strain>
    </source>
</reference>
<dbReference type="RefSeq" id="WP_062543102.1">
    <property type="nucleotide sequence ID" value="NZ_CP012643.1"/>
</dbReference>